<accession>A0A9C7G6W2</accession>
<keyword evidence="6" id="KW-1185">Reference proteome</keyword>
<dbReference type="InterPro" id="IPR012147">
    <property type="entry name" value="P_Ac_Bu_trans"/>
</dbReference>
<dbReference type="Proteomes" id="UP000789845">
    <property type="component" value="Unassembled WGS sequence"/>
</dbReference>
<name>A0A9C7G6W2_9BACI</name>
<evidence type="ECO:0000256" key="3">
    <source>
        <dbReference type="ARBA" id="ARBA00023315"/>
    </source>
</evidence>
<protein>
    <submittedName>
        <fullName evidence="5">Phosphate acetyltransferase</fullName>
        <ecNumber evidence="5">2.3.1.8</ecNumber>
    </submittedName>
</protein>
<dbReference type="SUPFAM" id="SSF53659">
    <property type="entry name" value="Isocitrate/Isopropylmalate dehydrogenase-like"/>
    <property type="match status" value="1"/>
</dbReference>
<dbReference type="EMBL" id="CAKJTG010000002">
    <property type="protein sequence ID" value="CAG9606760.1"/>
    <property type="molecule type" value="Genomic_DNA"/>
</dbReference>
<evidence type="ECO:0000256" key="2">
    <source>
        <dbReference type="ARBA" id="ARBA00022679"/>
    </source>
</evidence>
<dbReference type="RefSeq" id="WP_230495034.1">
    <property type="nucleotide sequence ID" value="NZ_CAKJTG010000002.1"/>
</dbReference>
<dbReference type="GO" id="GO:0008959">
    <property type="term" value="F:phosphate acetyltransferase activity"/>
    <property type="evidence" value="ECO:0007669"/>
    <property type="project" value="UniProtKB-EC"/>
</dbReference>
<dbReference type="Pfam" id="PF01515">
    <property type="entry name" value="PTA_PTB"/>
    <property type="match status" value="1"/>
</dbReference>
<organism evidence="5 6">
    <name type="scientific">Pseudoneobacillus rhizosphaerae</name>
    <dbReference type="NCBI Taxonomy" id="2880968"/>
    <lineage>
        <taxon>Bacteria</taxon>
        <taxon>Bacillati</taxon>
        <taxon>Bacillota</taxon>
        <taxon>Bacilli</taxon>
        <taxon>Bacillales</taxon>
        <taxon>Bacillaceae</taxon>
        <taxon>Pseudoneobacillus</taxon>
    </lineage>
</organism>
<dbReference type="EC" id="2.3.1.8" evidence="5"/>
<proteinExistence type="inferred from homology"/>
<comment type="similarity">
    <text evidence="1">Belongs to the phosphate acetyltransferase and butyryltransferase family.</text>
</comment>
<reference evidence="5" key="1">
    <citation type="submission" date="2021-10" db="EMBL/GenBank/DDBJ databases">
        <authorList>
            <person name="Criscuolo A."/>
        </authorList>
    </citation>
    <scope>NUCLEOTIDE SEQUENCE</scope>
    <source>
        <strain evidence="5">CIP111885</strain>
    </source>
</reference>
<evidence type="ECO:0000259" key="4">
    <source>
        <dbReference type="Pfam" id="PF01515"/>
    </source>
</evidence>
<feature type="domain" description="Phosphate acetyl/butaryl transferase" evidence="4">
    <location>
        <begin position="75"/>
        <end position="294"/>
    </location>
</feature>
<evidence type="ECO:0000313" key="5">
    <source>
        <dbReference type="EMBL" id="CAG9606760.1"/>
    </source>
</evidence>
<dbReference type="InterPro" id="IPR002505">
    <property type="entry name" value="PTA_PTB"/>
</dbReference>
<dbReference type="PIRSF" id="PIRSF000428">
    <property type="entry name" value="P_Ac_trans"/>
    <property type="match status" value="1"/>
</dbReference>
<dbReference type="InterPro" id="IPR050500">
    <property type="entry name" value="Phos_Acetyltrans/Butyryltrans"/>
</dbReference>
<dbReference type="PANTHER" id="PTHR43356:SF2">
    <property type="entry name" value="PHOSPHATE ACETYLTRANSFERASE"/>
    <property type="match status" value="1"/>
</dbReference>
<evidence type="ECO:0000256" key="1">
    <source>
        <dbReference type="ARBA" id="ARBA00005656"/>
    </source>
</evidence>
<comment type="caution">
    <text evidence="5">The sequence shown here is derived from an EMBL/GenBank/DDBJ whole genome shotgun (WGS) entry which is preliminary data.</text>
</comment>
<sequence>MRFQNFNEVIHSAKTKPPITLSVAAANDIEVLKAVKEAVEHGIIEPILIGKINQIAEIAEKIHFDFMPFKIMAAETEAEAAYLAAKSAHKGYAKMIMKGAINSTPFLKSVLYKDFQLKTGRILSHLSAFEIPGNEKLIFMTDGGLNIAPNSLQKMEIIINSVDFLTQIGIRNSKIALLAANERTSEKMPVTMEAQEIVQLIQSEIPKGCVIEGPLPLDLAISKESLFHKGLTSEINGDADLLVVPNIEAGNIFGKSITYFANGVMAGIVLGAKVPLVLNSRSDCAKAKLASIALGAIAAHSTALEISSHKVS</sequence>
<keyword evidence="2 5" id="KW-0808">Transferase</keyword>
<dbReference type="AlphaFoldDB" id="A0A9C7G6W2"/>
<dbReference type="PANTHER" id="PTHR43356">
    <property type="entry name" value="PHOSPHATE ACETYLTRANSFERASE"/>
    <property type="match status" value="1"/>
</dbReference>
<evidence type="ECO:0000313" key="6">
    <source>
        <dbReference type="Proteomes" id="UP000789845"/>
    </source>
</evidence>
<gene>
    <name evidence="5" type="primary">pta_2</name>
    <name evidence="5" type="ORF">NEOCIP111885_00448</name>
</gene>
<dbReference type="Gene3D" id="3.40.718.10">
    <property type="entry name" value="Isopropylmalate Dehydrogenase"/>
    <property type="match status" value="1"/>
</dbReference>
<keyword evidence="3 5" id="KW-0012">Acyltransferase</keyword>